<dbReference type="EMBL" id="AP031322">
    <property type="protein sequence ID" value="BFH73283.1"/>
    <property type="molecule type" value="Genomic_DNA"/>
</dbReference>
<dbReference type="InterPro" id="IPR036397">
    <property type="entry name" value="RNaseH_sf"/>
</dbReference>
<name>A0AAT9GR26_9CREN</name>
<feature type="domain" description="Piwi" evidence="1">
    <location>
        <begin position="156"/>
        <end position="452"/>
    </location>
</feature>
<dbReference type="GeneID" id="92354160"/>
<gene>
    <name evidence="2" type="ORF">SJAV_12270</name>
</gene>
<dbReference type="GO" id="GO:0003676">
    <property type="term" value="F:nucleic acid binding"/>
    <property type="evidence" value="ECO:0007669"/>
    <property type="project" value="InterPro"/>
</dbReference>
<accession>A0AAT9GR26</accession>
<dbReference type="InterPro" id="IPR003165">
    <property type="entry name" value="Piwi"/>
</dbReference>
<dbReference type="KEGG" id="sjv:SJAV_12270"/>
<proteinExistence type="predicted"/>
<dbReference type="SUPFAM" id="SSF53098">
    <property type="entry name" value="Ribonuclease H-like"/>
    <property type="match status" value="1"/>
</dbReference>
<reference evidence="2" key="1">
    <citation type="submission" date="2024-03" db="EMBL/GenBank/DDBJ databases">
        <title>Complete genome sequence of Sulfurisphaera javensis strain KD-1.</title>
        <authorList>
            <person name="Sakai H."/>
            <person name="Nur N."/>
            <person name="Suwanto A."/>
            <person name="Kurosawa N."/>
        </authorList>
    </citation>
    <scope>NUCLEOTIDE SEQUENCE</scope>
    <source>
        <strain evidence="2">KD-1</strain>
    </source>
</reference>
<protein>
    <recommendedName>
        <fullName evidence="1">Piwi domain-containing protein</fullName>
    </recommendedName>
</protein>
<dbReference type="SMART" id="SM00950">
    <property type="entry name" value="Piwi"/>
    <property type="match status" value="1"/>
</dbReference>
<dbReference type="RefSeq" id="WP_369611433.1">
    <property type="nucleotide sequence ID" value="NZ_AP031322.1"/>
</dbReference>
<dbReference type="InterPro" id="IPR012337">
    <property type="entry name" value="RNaseH-like_sf"/>
</dbReference>
<dbReference type="Gene3D" id="3.40.50.2300">
    <property type="match status" value="1"/>
</dbReference>
<sequence length="469" mass="53533">MKIFHRFSLSDFLLRFGESNVNIHPYYITFYGPFSISSHYDKNISVNRYKKILIICKKENLDSCKSLSNDLKNGLEGNNWRVYKGFNNIFRTNIDFQVVDYDSGNDYDPNKILSVYEDNYESKTFPLIVLPKTARSEIDSIYYRVKANFLNPELGELSSPTQIVTTDTLKNSSIYIWSLLPMAIQLFVKMGGVPYSLAQSPVTKERTLSGKISLHIIGLGLSRDPLNNKNYVGYVSVFDSYGVWVFGDSNVLDSNNVPTSFGEIISRYIKDIASKSSVQDHIVIIHYSGKELGRDDDEKIRKAIQEAKNSLGSRVIIFVLKINYSDLVLIDDSSEYQGKSGENSWYPPIGLTIKLKNNVYALSTTGTFKISNQQTKANIFRGLPTLLLVSRHIELENESNLDESNLDDLTLIRTVFAMARLNYVSVQNPMLKEPITTRYSREIAYLTSRVFRVSEKTLPENVKKVMWFI</sequence>
<organism evidence="2">
    <name type="scientific">Sulfurisphaera javensis</name>
    <dbReference type="NCBI Taxonomy" id="2049879"/>
    <lineage>
        <taxon>Archaea</taxon>
        <taxon>Thermoproteota</taxon>
        <taxon>Thermoprotei</taxon>
        <taxon>Sulfolobales</taxon>
        <taxon>Sulfolobaceae</taxon>
        <taxon>Sulfurisphaera</taxon>
    </lineage>
</organism>
<evidence type="ECO:0000313" key="2">
    <source>
        <dbReference type="EMBL" id="BFH73283.1"/>
    </source>
</evidence>
<dbReference type="PROSITE" id="PS50822">
    <property type="entry name" value="PIWI"/>
    <property type="match status" value="1"/>
</dbReference>
<dbReference type="AlphaFoldDB" id="A0AAT9GR26"/>
<dbReference type="Pfam" id="PF02171">
    <property type="entry name" value="Piwi"/>
    <property type="match status" value="1"/>
</dbReference>
<evidence type="ECO:0000259" key="1">
    <source>
        <dbReference type="PROSITE" id="PS50822"/>
    </source>
</evidence>
<dbReference type="Gene3D" id="3.30.420.10">
    <property type="entry name" value="Ribonuclease H-like superfamily/Ribonuclease H"/>
    <property type="match status" value="1"/>
</dbReference>